<dbReference type="CDD" id="cd16015">
    <property type="entry name" value="LTA_synthase"/>
    <property type="match status" value="1"/>
</dbReference>
<keyword evidence="3 6" id="KW-0812">Transmembrane</keyword>
<organism evidence="8 9">
    <name type="scientific">Methylobacterium goesingense</name>
    <dbReference type="NCBI Taxonomy" id="243690"/>
    <lineage>
        <taxon>Bacteria</taxon>
        <taxon>Pseudomonadati</taxon>
        <taxon>Pseudomonadota</taxon>
        <taxon>Alphaproteobacteria</taxon>
        <taxon>Hyphomicrobiales</taxon>
        <taxon>Methylobacteriaceae</taxon>
        <taxon>Methylobacterium</taxon>
    </lineage>
</organism>
<keyword evidence="4 6" id="KW-1133">Transmembrane helix</keyword>
<keyword evidence="5 6" id="KW-0472">Membrane</keyword>
<feature type="transmembrane region" description="Helical" evidence="6">
    <location>
        <begin position="173"/>
        <end position="196"/>
    </location>
</feature>
<feature type="transmembrane region" description="Helical" evidence="6">
    <location>
        <begin position="57"/>
        <end position="76"/>
    </location>
</feature>
<dbReference type="PANTHER" id="PTHR47371">
    <property type="entry name" value="LIPOTEICHOIC ACID SYNTHASE"/>
    <property type="match status" value="1"/>
</dbReference>
<evidence type="ECO:0000256" key="4">
    <source>
        <dbReference type="ARBA" id="ARBA00022989"/>
    </source>
</evidence>
<dbReference type="Proteomes" id="UP001549145">
    <property type="component" value="Unassembled WGS sequence"/>
</dbReference>
<proteinExistence type="predicted"/>
<evidence type="ECO:0000256" key="1">
    <source>
        <dbReference type="ARBA" id="ARBA00004651"/>
    </source>
</evidence>
<keyword evidence="2" id="KW-1003">Cell membrane</keyword>
<dbReference type="Pfam" id="PF00884">
    <property type="entry name" value="Sulfatase"/>
    <property type="match status" value="1"/>
</dbReference>
<dbReference type="InterPro" id="IPR017850">
    <property type="entry name" value="Alkaline_phosphatase_core_sf"/>
</dbReference>
<protein>
    <submittedName>
        <fullName evidence="8">Phosphoglycerol transferase MdoB-like AlkP superfamily enzyme</fullName>
    </submittedName>
</protein>
<dbReference type="InterPro" id="IPR050448">
    <property type="entry name" value="OpgB/LTA_synthase_biosynth"/>
</dbReference>
<dbReference type="InterPro" id="IPR000917">
    <property type="entry name" value="Sulfatase_N"/>
</dbReference>
<dbReference type="SUPFAM" id="SSF53649">
    <property type="entry name" value="Alkaline phosphatase-like"/>
    <property type="match status" value="1"/>
</dbReference>
<evidence type="ECO:0000256" key="6">
    <source>
        <dbReference type="SAM" id="Phobius"/>
    </source>
</evidence>
<dbReference type="Gene3D" id="3.40.720.10">
    <property type="entry name" value="Alkaline Phosphatase, subunit A"/>
    <property type="match status" value="1"/>
</dbReference>
<evidence type="ECO:0000313" key="8">
    <source>
        <dbReference type="EMBL" id="MET3695619.1"/>
    </source>
</evidence>
<name>A0ABV2LCN9_9HYPH</name>
<evidence type="ECO:0000313" key="9">
    <source>
        <dbReference type="Proteomes" id="UP001549145"/>
    </source>
</evidence>
<accession>A0ABV2LCN9</accession>
<evidence type="ECO:0000259" key="7">
    <source>
        <dbReference type="Pfam" id="PF00884"/>
    </source>
</evidence>
<evidence type="ECO:0000256" key="3">
    <source>
        <dbReference type="ARBA" id="ARBA00022692"/>
    </source>
</evidence>
<dbReference type="PANTHER" id="PTHR47371:SF3">
    <property type="entry name" value="PHOSPHOGLYCEROL TRANSFERASE I"/>
    <property type="match status" value="1"/>
</dbReference>
<sequence length="486" mass="52940">MMLLTSLGLALALSLVIEAVEGGSARPVSRRPADLAIRFLGYALVMAFWFQFSWRPWLAGASCVLTILILTIVSRLKRTIIGEPLVFSDFALLRQVPRHPELYYTRPLTDPRMAGPILVALVLVGAWYAIEPTILPVEPSVAVLALFALPLGFLTLVALSAEGPAARASARLFPAPALVADVARFGLPATIIGYALRWRVLRRGESIPPPPRVAPGRDRVLVVVQLESFVDPRRLGGPPLPLMDMVSRRAAQYGRLRVPAHGAYTMRTEHAVLTGRDAGDLGFGLFDPYLTHGGREPESLPARAREAGFETLFVHPFHRDFFNRAEVVTRLGFDRLIMEEAFGDAPRVGPYVSDLALAERVLAEVRGRSTPLFLFCVTMENHGPWKPGRLPGIDDPLSQYLTHVKNTGLAVERLVDGLEGLDAILCVFGDHAPALPNCRPGFGDTATDYAIFRFGPGQAVAPLRRDLSADALGRQLRGCLASDTGA</sequence>
<gene>
    <name evidence="8" type="ORF">ABID43_005188</name>
</gene>
<comment type="caution">
    <text evidence="8">The sequence shown here is derived from an EMBL/GenBank/DDBJ whole genome shotgun (WGS) entry which is preliminary data.</text>
</comment>
<dbReference type="RefSeq" id="WP_373320941.1">
    <property type="nucleotide sequence ID" value="NZ_BPQL01000114.1"/>
</dbReference>
<feature type="domain" description="Sulfatase N-terminal" evidence="7">
    <location>
        <begin position="221"/>
        <end position="436"/>
    </location>
</feature>
<feature type="transmembrane region" description="Helical" evidence="6">
    <location>
        <begin position="142"/>
        <end position="161"/>
    </location>
</feature>
<evidence type="ECO:0000256" key="2">
    <source>
        <dbReference type="ARBA" id="ARBA00022475"/>
    </source>
</evidence>
<dbReference type="EMBL" id="JBEPMM010000035">
    <property type="protein sequence ID" value="MET3695619.1"/>
    <property type="molecule type" value="Genomic_DNA"/>
</dbReference>
<evidence type="ECO:0000256" key="5">
    <source>
        <dbReference type="ARBA" id="ARBA00023136"/>
    </source>
</evidence>
<comment type="subcellular location">
    <subcellularLocation>
        <location evidence="1">Cell membrane</location>
        <topology evidence="1">Multi-pass membrane protein</topology>
    </subcellularLocation>
</comment>
<feature type="transmembrane region" description="Helical" evidence="6">
    <location>
        <begin position="113"/>
        <end position="130"/>
    </location>
</feature>
<reference evidence="8 9" key="1">
    <citation type="submission" date="2024-06" db="EMBL/GenBank/DDBJ databases">
        <title>Genomic Encyclopedia of Type Strains, Phase IV (KMG-IV): sequencing the most valuable type-strain genomes for metagenomic binning, comparative biology and taxonomic classification.</title>
        <authorList>
            <person name="Goeker M."/>
        </authorList>
    </citation>
    <scope>NUCLEOTIDE SEQUENCE [LARGE SCALE GENOMIC DNA]</scope>
    <source>
        <strain evidence="8 9">DSM 21331</strain>
    </source>
</reference>
<keyword evidence="9" id="KW-1185">Reference proteome</keyword>
<feature type="transmembrane region" description="Helical" evidence="6">
    <location>
        <begin position="35"/>
        <end position="52"/>
    </location>
</feature>